<evidence type="ECO:0000313" key="1">
    <source>
        <dbReference type="EMBL" id="RIY32536.1"/>
    </source>
</evidence>
<accession>A0A3A1Y5J1</accession>
<gene>
    <name evidence="1" type="ORF">CKF59_06895</name>
</gene>
<organism evidence="1 2">
    <name type="scientific">Psittacicella gerlachiana</name>
    <dbReference type="NCBI Taxonomy" id="2028574"/>
    <lineage>
        <taxon>Bacteria</taxon>
        <taxon>Pseudomonadati</taxon>
        <taxon>Pseudomonadota</taxon>
        <taxon>Gammaproteobacteria</taxon>
        <taxon>Pasteurellales</taxon>
        <taxon>Psittacicellaceae</taxon>
        <taxon>Psittacicella</taxon>
    </lineage>
</organism>
<dbReference type="Proteomes" id="UP000265964">
    <property type="component" value="Unassembled WGS sequence"/>
</dbReference>
<dbReference type="AlphaFoldDB" id="A0A3A1Y5J1"/>
<evidence type="ECO:0000313" key="2">
    <source>
        <dbReference type="Proteomes" id="UP000265964"/>
    </source>
</evidence>
<keyword evidence="2" id="KW-1185">Reference proteome</keyword>
<comment type="caution">
    <text evidence="1">The sequence shown here is derived from an EMBL/GenBank/DDBJ whole genome shotgun (WGS) entry which is preliminary data.</text>
</comment>
<sequence length="136" mass="15455">MNVYFSDLVEVYRNSKPINDSKQRIYFVSTEKKLIKLQQLLSSNNGENSGLTACEIPKVGEVITLTFGTPSASFGHFFEDLSCLFNYGVDNLNNSDILDLNYYILSQDIASFDKNIRVSEVYTSSLEFLKSMSKYD</sequence>
<dbReference type="EMBL" id="NRJF01000226">
    <property type="protein sequence ID" value="RIY32536.1"/>
    <property type="molecule type" value="Genomic_DNA"/>
</dbReference>
<reference evidence="1 2" key="1">
    <citation type="submission" date="2017-08" db="EMBL/GenBank/DDBJ databases">
        <title>Reclassification of Bisgaard taxon 37 and 44.</title>
        <authorList>
            <person name="Christensen H."/>
        </authorList>
    </citation>
    <scope>NUCLEOTIDE SEQUENCE [LARGE SCALE GENOMIC DNA]</scope>
    <source>
        <strain evidence="1 2">EEAB3T1</strain>
    </source>
</reference>
<feature type="non-terminal residue" evidence="1">
    <location>
        <position position="136"/>
    </location>
</feature>
<protein>
    <submittedName>
        <fullName evidence="1">Uncharacterized protein</fullName>
    </submittedName>
</protein>
<proteinExistence type="predicted"/>
<name>A0A3A1Y5J1_9GAMM</name>